<protein>
    <recommendedName>
        <fullName evidence="5">Protein-glutamate methylesterase/protein-glutamine glutaminase</fullName>
        <ecNumber evidence="5">3.1.1.61</ecNumber>
        <ecNumber evidence="5">3.5.1.44</ecNumber>
    </recommendedName>
</protein>
<dbReference type="GO" id="GO:0050568">
    <property type="term" value="F:protein-glutamine glutaminase activity"/>
    <property type="evidence" value="ECO:0007669"/>
    <property type="project" value="UniProtKB-UniRule"/>
</dbReference>
<dbReference type="STRING" id="1707952.A6A03_06520"/>
<dbReference type="GO" id="GO:0006935">
    <property type="term" value="P:chemotaxis"/>
    <property type="evidence" value="ECO:0007669"/>
    <property type="project" value="UniProtKB-UniRule"/>
</dbReference>
<dbReference type="PROSITE" id="PS50122">
    <property type="entry name" value="CHEB"/>
    <property type="match status" value="1"/>
</dbReference>
<dbReference type="Pfam" id="PF01339">
    <property type="entry name" value="CheB_methylest"/>
    <property type="match status" value="1"/>
</dbReference>
<comment type="catalytic activity">
    <reaction evidence="4 5">
        <text>[protein]-L-glutamate 5-O-methyl ester + H2O = L-glutamyl-[protein] + methanol + H(+)</text>
        <dbReference type="Rhea" id="RHEA:23236"/>
        <dbReference type="Rhea" id="RHEA-COMP:10208"/>
        <dbReference type="Rhea" id="RHEA-COMP:10311"/>
        <dbReference type="ChEBI" id="CHEBI:15377"/>
        <dbReference type="ChEBI" id="CHEBI:15378"/>
        <dbReference type="ChEBI" id="CHEBI:17790"/>
        <dbReference type="ChEBI" id="CHEBI:29973"/>
        <dbReference type="ChEBI" id="CHEBI:82795"/>
        <dbReference type="EC" id="3.1.1.61"/>
    </reaction>
</comment>
<proteinExistence type="inferred from homology"/>
<dbReference type="Gene3D" id="3.40.50.2300">
    <property type="match status" value="1"/>
</dbReference>
<feature type="domain" description="Response regulatory" evidence="8">
    <location>
        <begin position="9"/>
        <end position="126"/>
    </location>
</feature>
<dbReference type="InterPro" id="IPR011006">
    <property type="entry name" value="CheY-like_superfamily"/>
</dbReference>
<dbReference type="SUPFAM" id="SSF52172">
    <property type="entry name" value="CheY-like"/>
    <property type="match status" value="1"/>
</dbReference>
<keyword evidence="3 5" id="KW-0378">Hydrolase</keyword>
<dbReference type="EC" id="3.1.1.61" evidence="5"/>
<evidence type="ECO:0000256" key="3">
    <source>
        <dbReference type="ARBA" id="ARBA00022801"/>
    </source>
</evidence>
<dbReference type="PANTHER" id="PTHR42872:SF6">
    <property type="entry name" value="PROTEIN-GLUTAMATE METHYLESTERASE_PROTEIN-GLUTAMINE GLUTAMINASE"/>
    <property type="match status" value="1"/>
</dbReference>
<dbReference type="GO" id="GO:0008984">
    <property type="term" value="F:protein-glutamate methylesterase activity"/>
    <property type="evidence" value="ECO:0007669"/>
    <property type="project" value="UniProtKB-UniRule"/>
</dbReference>
<evidence type="ECO:0000256" key="7">
    <source>
        <dbReference type="PROSITE-ProRule" id="PRU00169"/>
    </source>
</evidence>
<comment type="domain">
    <text evidence="5">Contains a C-terminal catalytic domain, and an N-terminal region which modulates catalytic activity.</text>
</comment>
<dbReference type="PROSITE" id="PS50110">
    <property type="entry name" value="RESPONSE_REGULATORY"/>
    <property type="match status" value="1"/>
</dbReference>
<comment type="catalytic activity">
    <reaction evidence="5">
        <text>L-glutaminyl-[protein] + H2O = L-glutamyl-[protein] + NH4(+)</text>
        <dbReference type="Rhea" id="RHEA:16441"/>
        <dbReference type="Rhea" id="RHEA-COMP:10207"/>
        <dbReference type="Rhea" id="RHEA-COMP:10208"/>
        <dbReference type="ChEBI" id="CHEBI:15377"/>
        <dbReference type="ChEBI" id="CHEBI:28938"/>
        <dbReference type="ChEBI" id="CHEBI:29973"/>
        <dbReference type="ChEBI" id="CHEBI:30011"/>
        <dbReference type="EC" id="3.5.1.44"/>
    </reaction>
</comment>
<dbReference type="PANTHER" id="PTHR42872">
    <property type="entry name" value="PROTEIN-GLUTAMATE METHYLESTERASE/PROTEIN-GLUTAMINE GLUTAMINASE"/>
    <property type="match status" value="1"/>
</dbReference>
<gene>
    <name evidence="5" type="primary">cheB</name>
    <name evidence="10" type="ORF">A6A03_06520</name>
</gene>
<comment type="function">
    <text evidence="5">Involved in chemotaxis. Part of a chemotaxis signal transduction system that modulates chemotaxis in response to various stimuli. Catalyzes the demethylation of specific methylglutamate residues introduced into the chemoreceptors (methyl-accepting chemotaxis proteins or MCP) by CheR. Also mediates the irreversible deamidation of specific glutamine residues to glutamic acid.</text>
</comment>
<evidence type="ECO:0000259" key="8">
    <source>
        <dbReference type="PROSITE" id="PS50110"/>
    </source>
</evidence>
<dbReference type="GO" id="GO:0005737">
    <property type="term" value="C:cytoplasm"/>
    <property type="evidence" value="ECO:0007669"/>
    <property type="project" value="UniProtKB-SubCell"/>
</dbReference>
<dbReference type="InterPro" id="IPR035909">
    <property type="entry name" value="CheB_C"/>
</dbReference>
<keyword evidence="5 7" id="KW-0597">Phosphoprotein</keyword>
<dbReference type="HAMAP" id="MF_00099">
    <property type="entry name" value="CheB_chemtxs"/>
    <property type="match status" value="1"/>
</dbReference>
<keyword evidence="11" id="KW-1185">Reference proteome</keyword>
<evidence type="ECO:0000256" key="1">
    <source>
        <dbReference type="ARBA" id="ARBA00022490"/>
    </source>
</evidence>
<evidence type="ECO:0000313" key="10">
    <source>
        <dbReference type="EMBL" id="OAN49709.1"/>
    </source>
</evidence>
<evidence type="ECO:0000313" key="11">
    <source>
        <dbReference type="Proteomes" id="UP000078287"/>
    </source>
</evidence>
<keyword evidence="2 5" id="KW-0145">Chemotaxis</keyword>
<organism evidence="10 11">
    <name type="scientific">Chloroflexus islandicus</name>
    <dbReference type="NCBI Taxonomy" id="1707952"/>
    <lineage>
        <taxon>Bacteria</taxon>
        <taxon>Bacillati</taxon>
        <taxon>Chloroflexota</taxon>
        <taxon>Chloroflexia</taxon>
        <taxon>Chloroflexales</taxon>
        <taxon>Chloroflexineae</taxon>
        <taxon>Chloroflexaceae</taxon>
        <taxon>Chloroflexus</taxon>
    </lineage>
</organism>
<dbReference type="GO" id="GO:0000156">
    <property type="term" value="F:phosphorelay response regulator activity"/>
    <property type="evidence" value="ECO:0007669"/>
    <property type="project" value="InterPro"/>
</dbReference>
<evidence type="ECO:0000256" key="4">
    <source>
        <dbReference type="ARBA" id="ARBA00048267"/>
    </source>
</evidence>
<feature type="active site" evidence="5 6">
    <location>
        <position position="288"/>
    </location>
</feature>
<comment type="caution">
    <text evidence="10">The sequence shown here is derived from an EMBL/GenBank/DDBJ whole genome shotgun (WGS) entry which is preliminary data.</text>
</comment>
<evidence type="ECO:0000256" key="6">
    <source>
        <dbReference type="PROSITE-ProRule" id="PRU00050"/>
    </source>
</evidence>
<dbReference type="CDD" id="cd16432">
    <property type="entry name" value="CheB_Rec"/>
    <property type="match status" value="1"/>
</dbReference>
<dbReference type="InterPro" id="IPR000673">
    <property type="entry name" value="Sig_transdc_resp-reg_Me-estase"/>
</dbReference>
<feature type="active site" evidence="5 6">
    <location>
        <position position="195"/>
    </location>
</feature>
<dbReference type="EC" id="3.5.1.44" evidence="5"/>
<feature type="domain" description="CheB-type methylesterase" evidence="9">
    <location>
        <begin position="156"/>
        <end position="346"/>
    </location>
</feature>
<reference evidence="10 11" key="1">
    <citation type="submission" date="2016-04" db="EMBL/GenBank/DDBJ databases">
        <title>Chloroflexus islandicus sp. nov., a thermophilic filamentous anoxygenic phototrophic bacterium from geyser Strokkur (Iceland).</title>
        <authorList>
            <person name="Gaisin V.A."/>
            <person name="Kalashnikov A.M."/>
            <person name="Sukhacheva M.V."/>
            <person name="Grouzdev D.S."/>
            <person name="Ivanov T.M."/>
            <person name="Kuznetsov B."/>
            <person name="Gorlenko V.M."/>
        </authorList>
    </citation>
    <scope>NUCLEOTIDE SEQUENCE [LARGE SCALE GENOMIC DNA]</scope>
    <source>
        <strain evidence="11">isl-2</strain>
    </source>
</reference>
<dbReference type="Proteomes" id="UP000078287">
    <property type="component" value="Unassembled WGS sequence"/>
</dbReference>
<dbReference type="OrthoDB" id="9793421at2"/>
<dbReference type="InterPro" id="IPR008248">
    <property type="entry name" value="CheB-like"/>
</dbReference>
<comment type="similarity">
    <text evidence="5">Belongs to the CheB family.</text>
</comment>
<comment type="subcellular location">
    <subcellularLocation>
        <location evidence="5">Cytoplasm</location>
    </subcellularLocation>
</comment>
<name>A0A178MM22_9CHLR</name>
<dbReference type="EMBL" id="LWQS01000011">
    <property type="protein sequence ID" value="OAN49709.1"/>
    <property type="molecule type" value="Genomic_DNA"/>
</dbReference>
<evidence type="ECO:0000259" key="9">
    <source>
        <dbReference type="PROSITE" id="PS50122"/>
    </source>
</evidence>
<keyword evidence="1 5" id="KW-0963">Cytoplasm</keyword>
<dbReference type="SUPFAM" id="SSF52738">
    <property type="entry name" value="Methylesterase CheB, C-terminal domain"/>
    <property type="match status" value="1"/>
</dbReference>
<evidence type="ECO:0000256" key="5">
    <source>
        <dbReference type="HAMAP-Rule" id="MF_00099"/>
    </source>
</evidence>
<feature type="active site" evidence="5 6">
    <location>
        <position position="168"/>
    </location>
</feature>
<dbReference type="PIRSF" id="PIRSF000876">
    <property type="entry name" value="RR_chemtxs_CheB"/>
    <property type="match status" value="1"/>
</dbReference>
<dbReference type="InterPro" id="IPR001789">
    <property type="entry name" value="Sig_transdc_resp-reg_receiver"/>
</dbReference>
<dbReference type="CDD" id="cd17541">
    <property type="entry name" value="REC_CheB-like"/>
    <property type="match status" value="1"/>
</dbReference>
<dbReference type="RefSeq" id="WP_066782429.1">
    <property type="nucleotide sequence ID" value="NZ_LWQS01000011.1"/>
</dbReference>
<dbReference type="Gene3D" id="3.40.50.180">
    <property type="entry name" value="Methylesterase CheB, C-terminal domain"/>
    <property type="match status" value="1"/>
</dbReference>
<sequence>MKSHAAPIRVLLVEDSPSQLQLLRAYLEATPDLVVVGTATNGQEAVQSTLRLRPNIVAMDIHLPVFDGYEATRQIMQHQPTPIVLFSSSAGNAEQRAMAALAAGALAVVRKPAGPADPASITDREHFIRTLRLMAGVKVVTRHPPRPTPVRVPRTPTANVELVAIASSTGGPAALQTLLTDLGPRLPVPVVIAQHVAIGFAQALAGWLGSVVPQPVHVVSEELSLTPSHIYLPADNLHLVISQPGKVSVLPSSDDDRYCPSGDYLFASVARHYGSRAIGVIMTGMGEDGARGLAELAAAGGITFGQDEASCVVYGMPKAAKALGAVRHELPLERLGLSIAALLAPAQNKD</sequence>
<comment type="PTM">
    <text evidence="5">Phosphorylated by CheA. Phosphorylation of the N-terminal regulatory domain activates the methylesterase activity.</text>
</comment>
<dbReference type="SMART" id="SM00448">
    <property type="entry name" value="REC"/>
    <property type="match status" value="1"/>
</dbReference>
<dbReference type="NCBIfam" id="NF001965">
    <property type="entry name" value="PRK00742.1"/>
    <property type="match status" value="1"/>
</dbReference>
<evidence type="ECO:0000256" key="2">
    <source>
        <dbReference type="ARBA" id="ARBA00022500"/>
    </source>
</evidence>
<feature type="modified residue" description="4-aspartylphosphate" evidence="5 7">
    <location>
        <position position="60"/>
    </location>
</feature>
<dbReference type="AlphaFoldDB" id="A0A178MM22"/>
<accession>A0A178MM22</accession>
<dbReference type="Pfam" id="PF00072">
    <property type="entry name" value="Response_reg"/>
    <property type="match status" value="1"/>
</dbReference>